<evidence type="ECO:0000256" key="1">
    <source>
        <dbReference type="ARBA" id="ARBA00022679"/>
    </source>
</evidence>
<name>A0ABT2FAL1_9NEIS</name>
<dbReference type="InterPro" id="IPR004528">
    <property type="entry name" value="KdsB"/>
</dbReference>
<gene>
    <name evidence="4 5" type="primary">kdsB</name>
    <name evidence="5" type="ORF">NXS09_02745</name>
</gene>
<keyword evidence="2 4" id="KW-0548">Nucleotidyltransferase</keyword>
<evidence type="ECO:0000256" key="3">
    <source>
        <dbReference type="ARBA" id="ARBA00022985"/>
    </source>
</evidence>
<evidence type="ECO:0000256" key="4">
    <source>
        <dbReference type="HAMAP-Rule" id="MF_00057"/>
    </source>
</evidence>
<dbReference type="NCBIfam" id="NF009905">
    <property type="entry name" value="PRK13368.1"/>
    <property type="match status" value="1"/>
</dbReference>
<dbReference type="EC" id="2.7.7.38" evidence="4"/>
<reference evidence="5" key="2">
    <citation type="journal article" date="2023" name="Curr. Microbiol.">
        <title>Neisseria montereyensis sp. nov., Isolated from Oropharynx of California Sea Lion (Zalophus californianus): Genomic, Phylogenetic, and Phenotypic Study.</title>
        <authorList>
            <person name="Volokhov D.V."/>
            <person name="Zagorodnyaya T.A."/>
            <person name="Furtak V.A."/>
            <person name="Nattanmai G."/>
            <person name="Randall L."/>
            <person name="Jose S."/>
            <person name="Gao Y."/>
            <person name="Gulland F.M."/>
            <person name="Eisenberg T."/>
            <person name="Delmonte P."/>
            <person name="Blom J."/>
            <person name="Mitchell K.K."/>
        </authorList>
    </citation>
    <scope>NUCLEOTIDE SEQUENCE</scope>
    <source>
        <strain evidence="5">CSL10203-ORH2</strain>
    </source>
</reference>
<keyword evidence="3 4" id="KW-0448">Lipopolysaccharide biosynthesis</keyword>
<dbReference type="EMBL" id="JANUXW010000002">
    <property type="protein sequence ID" value="MCS4533216.1"/>
    <property type="molecule type" value="Genomic_DNA"/>
</dbReference>
<dbReference type="NCBIfam" id="TIGR00466">
    <property type="entry name" value="kdsB"/>
    <property type="match status" value="1"/>
</dbReference>
<dbReference type="RefSeq" id="WP_259291027.1">
    <property type="nucleotide sequence ID" value="NZ_JANUXW010000002.1"/>
</dbReference>
<comment type="pathway">
    <text evidence="4">Nucleotide-sugar biosynthesis; CMP-3-deoxy-D-manno-octulosonate biosynthesis; CMP-3-deoxy-D-manno-octulosonate from 3-deoxy-D-manno-octulosonate and CTP: step 1/1.</text>
</comment>
<dbReference type="SUPFAM" id="SSF53448">
    <property type="entry name" value="Nucleotide-diphospho-sugar transferases"/>
    <property type="match status" value="1"/>
</dbReference>
<keyword evidence="6" id="KW-1185">Reference proteome</keyword>
<reference evidence="5" key="1">
    <citation type="submission" date="2022-08" db="EMBL/GenBank/DDBJ databases">
        <authorList>
            <person name="Volokhov D.V."/>
            <person name="Furtak V.A."/>
            <person name="Zagorodnyaya T.A."/>
        </authorList>
    </citation>
    <scope>NUCLEOTIDE SEQUENCE</scope>
    <source>
        <strain evidence="5">CSL10203-ORH2</strain>
    </source>
</reference>
<evidence type="ECO:0000313" key="5">
    <source>
        <dbReference type="EMBL" id="MCS4533216.1"/>
    </source>
</evidence>
<protein>
    <recommendedName>
        <fullName evidence="4">3-deoxy-manno-octulosonate cytidylyltransferase</fullName>
        <ecNumber evidence="4">2.7.7.38</ecNumber>
    </recommendedName>
    <alternativeName>
        <fullName evidence="4">CMP-2-keto-3-deoxyoctulosonic acid synthase</fullName>
        <shortName evidence="4">CKS</shortName>
        <shortName evidence="4">CMP-KDO synthase</shortName>
    </alternativeName>
</protein>
<dbReference type="Proteomes" id="UP001166947">
    <property type="component" value="Unassembled WGS sequence"/>
</dbReference>
<evidence type="ECO:0000256" key="2">
    <source>
        <dbReference type="ARBA" id="ARBA00022695"/>
    </source>
</evidence>
<dbReference type="CDD" id="cd02517">
    <property type="entry name" value="CMP-KDO-Synthetase"/>
    <property type="match status" value="1"/>
</dbReference>
<keyword evidence="1 4" id="KW-0808">Transferase</keyword>
<dbReference type="Pfam" id="PF02348">
    <property type="entry name" value="CTP_transf_3"/>
    <property type="match status" value="1"/>
</dbReference>
<keyword evidence="4" id="KW-0963">Cytoplasm</keyword>
<dbReference type="GO" id="GO:0008690">
    <property type="term" value="F:3-deoxy-manno-octulosonate cytidylyltransferase activity"/>
    <property type="evidence" value="ECO:0007669"/>
    <property type="project" value="UniProtKB-EC"/>
</dbReference>
<dbReference type="NCBIfam" id="NF003952">
    <property type="entry name" value="PRK05450.1-5"/>
    <property type="match status" value="1"/>
</dbReference>
<organism evidence="5 6">
    <name type="scientific">Neisseria montereyensis</name>
    <dbReference type="NCBI Taxonomy" id="2973938"/>
    <lineage>
        <taxon>Bacteria</taxon>
        <taxon>Pseudomonadati</taxon>
        <taxon>Pseudomonadota</taxon>
        <taxon>Betaproteobacteria</taxon>
        <taxon>Neisseriales</taxon>
        <taxon>Neisseriaceae</taxon>
        <taxon>Neisseria</taxon>
    </lineage>
</organism>
<comment type="catalytic activity">
    <reaction evidence="4">
        <text>3-deoxy-alpha-D-manno-oct-2-ulosonate + CTP = CMP-3-deoxy-beta-D-manno-octulosonate + diphosphate</text>
        <dbReference type="Rhea" id="RHEA:23448"/>
        <dbReference type="ChEBI" id="CHEBI:33019"/>
        <dbReference type="ChEBI" id="CHEBI:37563"/>
        <dbReference type="ChEBI" id="CHEBI:85986"/>
        <dbReference type="ChEBI" id="CHEBI:85987"/>
        <dbReference type="EC" id="2.7.7.38"/>
    </reaction>
</comment>
<comment type="subcellular location">
    <subcellularLocation>
        <location evidence="4">Cytoplasm</location>
    </subcellularLocation>
</comment>
<comment type="function">
    <text evidence="4">Activates KDO (a required 8-carbon sugar) for incorporation into bacterial lipopolysaccharide in Gram-negative bacteria.</text>
</comment>
<sequence>MSQFTVLIPARLSSSRLPSKALADIHGKPMVVRVAEQAAKSRAERIIVATDHPDIQTACRDFGIETVMTADTHESGTTRLAEAVDILGLAEDTVIVNVQGDEPLIDPELINRTAALLVKNQVPMATAAHPIDDWDEFLNTNCVKVVLNRESNALYFSRAPIPYPRDAMAADKAGKLPESLHPLRHIGLYAYRAGFLRQYAEMDVSPQETAESLEQLRVLWHGFPIAVEITSTAPAAGVDTPEDLARVRAVFEKMAGK</sequence>
<accession>A0ABT2FAL1</accession>
<dbReference type="PANTHER" id="PTHR42866">
    <property type="entry name" value="3-DEOXY-MANNO-OCTULOSONATE CYTIDYLYLTRANSFERASE"/>
    <property type="match status" value="1"/>
</dbReference>
<dbReference type="InterPro" id="IPR003329">
    <property type="entry name" value="Cytidylyl_trans"/>
</dbReference>
<dbReference type="InterPro" id="IPR029044">
    <property type="entry name" value="Nucleotide-diphossugar_trans"/>
</dbReference>
<dbReference type="Gene3D" id="3.90.550.10">
    <property type="entry name" value="Spore Coat Polysaccharide Biosynthesis Protein SpsA, Chain A"/>
    <property type="match status" value="1"/>
</dbReference>
<proteinExistence type="inferred from homology"/>
<comment type="caution">
    <text evidence="5">The sequence shown here is derived from an EMBL/GenBank/DDBJ whole genome shotgun (WGS) entry which is preliminary data.</text>
</comment>
<comment type="similarity">
    <text evidence="4">Belongs to the KdsB family.</text>
</comment>
<evidence type="ECO:0000313" key="6">
    <source>
        <dbReference type="Proteomes" id="UP001166947"/>
    </source>
</evidence>
<dbReference type="HAMAP" id="MF_00057">
    <property type="entry name" value="KdsB"/>
    <property type="match status" value="1"/>
</dbReference>
<dbReference type="PANTHER" id="PTHR42866:SF2">
    <property type="entry name" value="3-DEOXY-MANNO-OCTULOSONATE CYTIDYLYLTRANSFERASE, MITOCHONDRIAL"/>
    <property type="match status" value="1"/>
</dbReference>